<dbReference type="EMBL" id="LAZR01022922">
    <property type="protein sequence ID" value="KKL80217.1"/>
    <property type="molecule type" value="Genomic_DNA"/>
</dbReference>
<gene>
    <name evidence="1" type="ORF">LCGC14_2006970</name>
</gene>
<comment type="caution">
    <text evidence="1">The sequence shown here is derived from an EMBL/GenBank/DDBJ whole genome shotgun (WGS) entry which is preliminary data.</text>
</comment>
<sequence length="64" mass="7587">MSKKDTIISELNNLTESLIDEILEHIIFLKNRSLKEKRELILMSESSLSKDWLKPEEDKAWQDL</sequence>
<reference evidence="1" key="1">
    <citation type="journal article" date="2015" name="Nature">
        <title>Complex archaea that bridge the gap between prokaryotes and eukaryotes.</title>
        <authorList>
            <person name="Spang A."/>
            <person name="Saw J.H."/>
            <person name="Jorgensen S.L."/>
            <person name="Zaremba-Niedzwiedzka K."/>
            <person name="Martijn J."/>
            <person name="Lind A.E."/>
            <person name="van Eijk R."/>
            <person name="Schleper C."/>
            <person name="Guy L."/>
            <person name="Ettema T.J."/>
        </authorList>
    </citation>
    <scope>NUCLEOTIDE SEQUENCE</scope>
</reference>
<dbReference type="AlphaFoldDB" id="A0A0F9HYI5"/>
<evidence type="ECO:0000313" key="1">
    <source>
        <dbReference type="EMBL" id="KKL80217.1"/>
    </source>
</evidence>
<accession>A0A0F9HYI5</accession>
<name>A0A0F9HYI5_9ZZZZ</name>
<proteinExistence type="predicted"/>
<organism evidence="1">
    <name type="scientific">marine sediment metagenome</name>
    <dbReference type="NCBI Taxonomy" id="412755"/>
    <lineage>
        <taxon>unclassified sequences</taxon>
        <taxon>metagenomes</taxon>
        <taxon>ecological metagenomes</taxon>
    </lineage>
</organism>
<evidence type="ECO:0008006" key="2">
    <source>
        <dbReference type="Google" id="ProtNLM"/>
    </source>
</evidence>
<protein>
    <recommendedName>
        <fullName evidence="2">DUF2281 domain-containing protein</fullName>
    </recommendedName>
</protein>